<comment type="similarity">
    <text evidence="1">Belongs to the constitutive coactivator of PPAR-gamma family.</text>
</comment>
<protein>
    <submittedName>
        <fullName evidence="3">Constitutive coactivator of peroxisome proliferator-activated receptor gamma-like</fullName>
    </submittedName>
</protein>
<evidence type="ECO:0000313" key="2">
    <source>
        <dbReference type="Proteomes" id="UP000694865"/>
    </source>
</evidence>
<dbReference type="RefSeq" id="XP_002732264.2">
    <property type="nucleotide sequence ID" value="XM_002732218.2"/>
</dbReference>
<dbReference type="InterPro" id="IPR029060">
    <property type="entry name" value="PIN-like_dom_sf"/>
</dbReference>
<dbReference type="CDD" id="cd18672">
    <property type="entry name" value="PIN_FAM120B-like"/>
    <property type="match status" value="1"/>
</dbReference>
<accession>A0ABM0GL25</accession>
<organism evidence="2 3">
    <name type="scientific">Saccoglossus kowalevskii</name>
    <name type="common">Acorn worm</name>
    <dbReference type="NCBI Taxonomy" id="10224"/>
    <lineage>
        <taxon>Eukaryota</taxon>
        <taxon>Metazoa</taxon>
        <taxon>Hemichordata</taxon>
        <taxon>Enteropneusta</taxon>
        <taxon>Harrimaniidae</taxon>
        <taxon>Saccoglossus</taxon>
    </lineage>
</organism>
<evidence type="ECO:0000256" key="1">
    <source>
        <dbReference type="ARBA" id="ARBA00009495"/>
    </source>
</evidence>
<reference evidence="3" key="1">
    <citation type="submission" date="2025-08" db="UniProtKB">
        <authorList>
            <consortium name="RefSeq"/>
        </authorList>
    </citation>
    <scope>IDENTIFICATION</scope>
    <source>
        <tissue evidence="3">Testes</tissue>
    </source>
</reference>
<dbReference type="PANTHER" id="PTHR15976:SF17">
    <property type="entry name" value="CONSTITUTIVE COACTIVATOR OF PEROXISOME PROLIFERATOR-ACTIVATED RECEPTOR GAMMA"/>
    <property type="match status" value="1"/>
</dbReference>
<evidence type="ECO:0000313" key="3">
    <source>
        <dbReference type="RefSeq" id="XP_002732264.2"/>
    </source>
</evidence>
<keyword evidence="2" id="KW-1185">Reference proteome</keyword>
<dbReference type="Proteomes" id="UP000694865">
    <property type="component" value="Unplaced"/>
</dbReference>
<gene>
    <name evidence="3" type="primary">LOC100367200</name>
</gene>
<proteinExistence type="inferred from homology"/>
<dbReference type="InterPro" id="IPR026784">
    <property type="entry name" value="Coact_PPARg"/>
</dbReference>
<sequence>MGLLMGSGKDMSGMVWGGLMEPGGMEELYHREHGKPAVLVVDGMSCLRKLYHPGIPWIYGGQWNQYLEELNNFISSFQKAKIELVFFFDGRVENSKRAVWVERRLSDRKKVESIFDHVKKTGKEPCASMFQIPVSLAHFTRLALKSLGATVINTSMEADYEIAKYCRQNRCLGILGQDTDFLIYSDIGYYFSVDHLDLRSLTTVKYCQENLCTRLGISVCQLPLFACLVGNDIVAASVLENFHRYLAELHPHARIPGYRTLVPLVAQYVAHYGNWAPTQKDVLFIEREVFRDSSKYGLLREGLRVYDLEADYPVPMSPRKKQKFDLSHEGQLVSTPVIHSTILEVAKKQHRDSENIVGVLNVMTVAEVDSGMSLEDDSDLSLPSSAVILKPMRQSMYGLIYGIREHPAQRSLVEGQGQARYEASQDGQLVVGKNAVEEWCVYARNSLKCADIVEALPLKDETPSLERLWLEEGPEVEDERLKAYLSCMDCTVTMASIKEIPPCFWLLCTLLHYLIKHTGDEAISDWELNAFISQAVSMTTIDVAALVNLQIDVVIPRAIHLATIFLRGVTTALAVNGACYKPIRMQDGLPWQYFDGKLFHLKYIMAKRGADENELCDKNWDAVQQFRLLKRFIIKGTRLDNSRSL</sequence>
<name>A0ABM0GL25_SACKO</name>
<dbReference type="PANTHER" id="PTHR15976">
    <property type="entry name" value="CONSTITUTIVE COACTIVATOR OF PEROXISOME PROLIFERATOR-ACTIVATED RECEPTOR GAMMA"/>
    <property type="match status" value="1"/>
</dbReference>
<dbReference type="SUPFAM" id="SSF88723">
    <property type="entry name" value="PIN domain-like"/>
    <property type="match status" value="1"/>
</dbReference>
<dbReference type="Gene3D" id="3.40.50.1010">
    <property type="entry name" value="5'-nuclease"/>
    <property type="match status" value="1"/>
</dbReference>
<dbReference type="GeneID" id="100367200"/>